<reference evidence="6 7" key="1">
    <citation type="submission" date="2018-09" db="EMBL/GenBank/DDBJ databases">
        <title>Genome sequencing of Nocardioides immobilis CCTCC AB 2017083 for comparison to Nocardioides silvaticus.</title>
        <authorList>
            <person name="Li C."/>
            <person name="Wang G."/>
        </authorList>
    </citation>
    <scope>NUCLEOTIDE SEQUENCE [LARGE SCALE GENOMIC DNA]</scope>
    <source>
        <strain evidence="6 7">CCTCC AB 2017083</strain>
    </source>
</reference>
<evidence type="ECO:0000256" key="1">
    <source>
        <dbReference type="ARBA" id="ARBA00022679"/>
    </source>
</evidence>
<dbReference type="GO" id="GO:0000155">
    <property type="term" value="F:phosphorelay sensor kinase activity"/>
    <property type="evidence" value="ECO:0007669"/>
    <property type="project" value="InterPro"/>
</dbReference>
<dbReference type="Gene3D" id="3.30.565.10">
    <property type="entry name" value="Histidine kinase-like ATPase, C-terminal domain"/>
    <property type="match status" value="1"/>
</dbReference>
<organism evidence="6 7">
    <name type="scientific">Nocardioides immobilis</name>
    <dbReference type="NCBI Taxonomy" id="2049295"/>
    <lineage>
        <taxon>Bacteria</taxon>
        <taxon>Bacillati</taxon>
        <taxon>Actinomycetota</taxon>
        <taxon>Actinomycetes</taxon>
        <taxon>Propionibacteriales</taxon>
        <taxon>Nocardioidaceae</taxon>
        <taxon>Nocardioides</taxon>
    </lineage>
</organism>
<evidence type="ECO:0000259" key="5">
    <source>
        <dbReference type="PROSITE" id="PS50112"/>
    </source>
</evidence>
<keyword evidence="1" id="KW-0808">Transferase</keyword>
<evidence type="ECO:0000313" key="6">
    <source>
        <dbReference type="EMBL" id="RHW29105.1"/>
    </source>
</evidence>
<dbReference type="InterPro" id="IPR029016">
    <property type="entry name" value="GAF-like_dom_sf"/>
</dbReference>
<dbReference type="SMART" id="SM00387">
    <property type="entry name" value="HATPase_c"/>
    <property type="match status" value="1"/>
</dbReference>
<accession>A0A417Y940</accession>
<comment type="caution">
    <text evidence="6">The sequence shown here is derived from an EMBL/GenBank/DDBJ whole genome shotgun (WGS) entry which is preliminary data.</text>
</comment>
<dbReference type="InterPro" id="IPR000014">
    <property type="entry name" value="PAS"/>
</dbReference>
<gene>
    <name evidence="6" type="ORF">D0Z08_00530</name>
</gene>
<evidence type="ECO:0000256" key="4">
    <source>
        <dbReference type="SAM" id="MobiDB-lite"/>
    </source>
</evidence>
<feature type="region of interest" description="Disordered" evidence="4">
    <location>
        <begin position="531"/>
        <end position="550"/>
    </location>
</feature>
<dbReference type="SMART" id="SM00065">
    <property type="entry name" value="GAF"/>
    <property type="match status" value="1"/>
</dbReference>
<feature type="compositionally biased region" description="Basic and acidic residues" evidence="4">
    <location>
        <begin position="13"/>
        <end position="27"/>
    </location>
</feature>
<dbReference type="AlphaFoldDB" id="A0A417Y940"/>
<evidence type="ECO:0000313" key="7">
    <source>
        <dbReference type="Proteomes" id="UP000283644"/>
    </source>
</evidence>
<protein>
    <submittedName>
        <fullName evidence="6">GAF domain-containing protein</fullName>
    </submittedName>
</protein>
<dbReference type="PROSITE" id="PS50112">
    <property type="entry name" value="PAS"/>
    <property type="match status" value="1"/>
</dbReference>
<dbReference type="PANTHER" id="PTHR24421">
    <property type="entry name" value="NITRATE/NITRITE SENSOR PROTEIN NARX-RELATED"/>
    <property type="match status" value="1"/>
</dbReference>
<dbReference type="OrthoDB" id="144293at2"/>
<dbReference type="Gene3D" id="3.30.450.40">
    <property type="match status" value="1"/>
</dbReference>
<proteinExistence type="predicted"/>
<dbReference type="InterPro" id="IPR003594">
    <property type="entry name" value="HATPase_dom"/>
</dbReference>
<name>A0A417Y940_9ACTN</name>
<dbReference type="SUPFAM" id="SSF55874">
    <property type="entry name" value="ATPase domain of HSP90 chaperone/DNA topoisomerase II/histidine kinase"/>
    <property type="match status" value="1"/>
</dbReference>
<sequence length="550" mass="59212">MDQPASTKTAAGSDRDRRARDPLELRGRPAAVPRDSVLATLVRDAALGIALLDADRRWLYVNTAGCRIMGAGLDDLVGREAPFVPADTAGPGEPVYPGDVRSRYVDVAVGDRGRRALAYVENGFVDGQGWRTAVMFRDVTDARQHQRQLAAFARTASSLSYARSLQQVLDRVAADALAPTGAVACAIVLIDPHTHAFRMAGTAGLPEDFLGSIERSRQRGAPMATLEAFEARRPAIRRDVQRMLEDPRYEPLHESIAEAAWTSVVAVPLVARDHGLGVLDAFYPAGHDPTEEDTAFLGVMADQVAVAVDNAQLLGDLEGKAALEERHRLARELHDSVSQALFSMSLHARAVQMAAQQSGVDPDAPVARGVAQLLELTQGALAEMRALIFQLRPEALHEEGLSAAVRKHAAAVAAREGFDVRVHTEDDRLSLDEVAEEELFRVVQEALHNCVKHAQPEHVVIRLVQAAADPGTLVVEIDDDGVGFEPSAPHPGHLGMDSMRERTERLGGRLVVESSSAGSRVRAVLPAVLHLEPPPGPTYDADSDAASVRP</sequence>
<dbReference type="InterPro" id="IPR036890">
    <property type="entry name" value="HATPase_C_sf"/>
</dbReference>
<evidence type="ECO:0000256" key="3">
    <source>
        <dbReference type="ARBA" id="ARBA00023012"/>
    </source>
</evidence>
<keyword evidence="7" id="KW-1185">Reference proteome</keyword>
<keyword evidence="2" id="KW-0418">Kinase</keyword>
<dbReference type="SUPFAM" id="SSF55785">
    <property type="entry name" value="PYP-like sensor domain (PAS domain)"/>
    <property type="match status" value="1"/>
</dbReference>
<dbReference type="Pfam" id="PF07730">
    <property type="entry name" value="HisKA_3"/>
    <property type="match status" value="1"/>
</dbReference>
<dbReference type="Gene3D" id="3.30.450.20">
    <property type="entry name" value="PAS domain"/>
    <property type="match status" value="1"/>
</dbReference>
<feature type="domain" description="PAS" evidence="5">
    <location>
        <begin position="34"/>
        <end position="79"/>
    </location>
</feature>
<dbReference type="SUPFAM" id="SSF55781">
    <property type="entry name" value="GAF domain-like"/>
    <property type="match status" value="1"/>
</dbReference>
<dbReference type="GO" id="GO:0046983">
    <property type="term" value="F:protein dimerization activity"/>
    <property type="evidence" value="ECO:0007669"/>
    <property type="project" value="InterPro"/>
</dbReference>
<dbReference type="PANTHER" id="PTHR24421:SF61">
    <property type="entry name" value="OXYGEN SENSOR HISTIDINE KINASE NREB"/>
    <property type="match status" value="1"/>
</dbReference>
<dbReference type="CDD" id="cd16917">
    <property type="entry name" value="HATPase_UhpB-NarQ-NarX-like"/>
    <property type="match status" value="1"/>
</dbReference>
<dbReference type="RefSeq" id="WP_118921617.1">
    <property type="nucleotide sequence ID" value="NZ_QXGH01000003.1"/>
</dbReference>
<dbReference type="EMBL" id="QXGH01000003">
    <property type="protein sequence ID" value="RHW29105.1"/>
    <property type="molecule type" value="Genomic_DNA"/>
</dbReference>
<dbReference type="Pfam" id="PF13185">
    <property type="entry name" value="GAF_2"/>
    <property type="match status" value="1"/>
</dbReference>
<dbReference type="InterPro" id="IPR011712">
    <property type="entry name" value="Sig_transdc_His_kin_sub3_dim/P"/>
</dbReference>
<dbReference type="Pfam" id="PF02518">
    <property type="entry name" value="HATPase_c"/>
    <property type="match status" value="1"/>
</dbReference>
<dbReference type="InterPro" id="IPR050482">
    <property type="entry name" value="Sensor_HK_TwoCompSys"/>
</dbReference>
<feature type="region of interest" description="Disordered" evidence="4">
    <location>
        <begin position="1"/>
        <end position="27"/>
    </location>
</feature>
<evidence type="ECO:0000256" key="2">
    <source>
        <dbReference type="ARBA" id="ARBA00022777"/>
    </source>
</evidence>
<dbReference type="InterPro" id="IPR035965">
    <property type="entry name" value="PAS-like_dom_sf"/>
</dbReference>
<dbReference type="InterPro" id="IPR003018">
    <property type="entry name" value="GAF"/>
</dbReference>
<dbReference type="Gene3D" id="1.20.5.1930">
    <property type="match status" value="1"/>
</dbReference>
<dbReference type="Proteomes" id="UP000283644">
    <property type="component" value="Unassembled WGS sequence"/>
</dbReference>
<dbReference type="GO" id="GO:0016020">
    <property type="term" value="C:membrane"/>
    <property type="evidence" value="ECO:0007669"/>
    <property type="project" value="InterPro"/>
</dbReference>
<keyword evidence="3" id="KW-0902">Two-component regulatory system</keyword>